<reference evidence="1 2" key="1">
    <citation type="submission" date="2019-03" db="EMBL/GenBank/DDBJ databases">
        <authorList>
            <person name="Yang Y."/>
        </authorList>
    </citation>
    <scope>NUCLEOTIDE SEQUENCE [LARGE SCALE GENOMIC DNA]</scope>
    <source>
        <strain evidence="1 2">ASL-1</strain>
    </source>
</reference>
<sequence length="95" mass="11217">MDQKEIEAYIIQKYQEDEQIMVRIFIQWCHERDLNPEKIYHEAYPSQPPNKLLKELTEEKEAFEMTIDSGTLINVLQVFGNDDLAHTVSAYANKQ</sequence>
<organism evidence="1 2">
    <name type="scientific">Jeotgalibacillus salarius</name>
    <dbReference type="NCBI Taxonomy" id="546023"/>
    <lineage>
        <taxon>Bacteria</taxon>
        <taxon>Bacillati</taxon>
        <taxon>Bacillota</taxon>
        <taxon>Bacilli</taxon>
        <taxon>Bacillales</taxon>
        <taxon>Caryophanaceae</taxon>
        <taxon>Jeotgalibacillus</taxon>
    </lineage>
</organism>
<gene>
    <name evidence="1" type="ORF">E2626_08635</name>
</gene>
<evidence type="ECO:0000313" key="1">
    <source>
        <dbReference type="EMBL" id="TFE01627.1"/>
    </source>
</evidence>
<accession>A0A4Y8LHH1</accession>
<protein>
    <submittedName>
        <fullName evidence="1">Uncharacterized protein</fullName>
    </submittedName>
</protein>
<comment type="caution">
    <text evidence="1">The sequence shown here is derived from an EMBL/GenBank/DDBJ whole genome shotgun (WGS) entry which is preliminary data.</text>
</comment>
<dbReference type="OrthoDB" id="2678957at2"/>
<dbReference type="Proteomes" id="UP000297776">
    <property type="component" value="Unassembled WGS sequence"/>
</dbReference>
<dbReference type="EMBL" id="SORX01000004">
    <property type="protein sequence ID" value="TFE01627.1"/>
    <property type="molecule type" value="Genomic_DNA"/>
</dbReference>
<keyword evidence="2" id="KW-1185">Reference proteome</keyword>
<name>A0A4Y8LHH1_9BACL</name>
<dbReference type="AlphaFoldDB" id="A0A4Y8LHH1"/>
<proteinExistence type="predicted"/>
<evidence type="ECO:0000313" key="2">
    <source>
        <dbReference type="Proteomes" id="UP000297776"/>
    </source>
</evidence>
<dbReference type="RefSeq" id="WP_134381343.1">
    <property type="nucleotide sequence ID" value="NZ_SORX01000004.1"/>
</dbReference>